<keyword evidence="2" id="KW-1185">Reference proteome</keyword>
<gene>
    <name evidence="1" type="ORF">FRUB_06769</name>
</gene>
<sequence length="66" mass="6953">MNPLSPRHSVVLVAGLSADATYRVADRANFPTAEAAVFLDGGRSRQFLVTRPKSAADAPAATNRAK</sequence>
<evidence type="ECO:0000313" key="1">
    <source>
        <dbReference type="EMBL" id="OWK37649.1"/>
    </source>
</evidence>
<organism evidence="1 2">
    <name type="scientific">Fimbriiglobus ruber</name>
    <dbReference type="NCBI Taxonomy" id="1908690"/>
    <lineage>
        <taxon>Bacteria</taxon>
        <taxon>Pseudomonadati</taxon>
        <taxon>Planctomycetota</taxon>
        <taxon>Planctomycetia</taxon>
        <taxon>Gemmatales</taxon>
        <taxon>Gemmataceae</taxon>
        <taxon>Fimbriiglobus</taxon>
    </lineage>
</organism>
<dbReference type="EMBL" id="NIDE01000014">
    <property type="protein sequence ID" value="OWK37649.1"/>
    <property type="molecule type" value="Genomic_DNA"/>
</dbReference>
<comment type="caution">
    <text evidence="1">The sequence shown here is derived from an EMBL/GenBank/DDBJ whole genome shotgun (WGS) entry which is preliminary data.</text>
</comment>
<reference evidence="2" key="1">
    <citation type="submission" date="2017-06" db="EMBL/GenBank/DDBJ databases">
        <title>Genome analysis of Fimbriiglobus ruber SP5, the first member of the order Planctomycetales with confirmed chitinolytic capability.</title>
        <authorList>
            <person name="Ravin N.V."/>
            <person name="Rakitin A.L."/>
            <person name="Ivanova A.A."/>
            <person name="Beletsky A.V."/>
            <person name="Kulichevskaya I.S."/>
            <person name="Mardanov A.V."/>
            <person name="Dedysh S.N."/>
        </authorList>
    </citation>
    <scope>NUCLEOTIDE SEQUENCE [LARGE SCALE GENOMIC DNA]</scope>
    <source>
        <strain evidence="2">SP5</strain>
    </source>
</reference>
<name>A0A225DKC7_9BACT</name>
<dbReference type="RefSeq" id="WP_161967771.1">
    <property type="nucleotide sequence ID" value="NZ_NIDE01000014.1"/>
</dbReference>
<dbReference type="Proteomes" id="UP000214646">
    <property type="component" value="Unassembled WGS sequence"/>
</dbReference>
<evidence type="ECO:0000313" key="2">
    <source>
        <dbReference type="Proteomes" id="UP000214646"/>
    </source>
</evidence>
<proteinExistence type="predicted"/>
<protein>
    <submittedName>
        <fullName evidence="1">Uncharacterized protein</fullName>
    </submittedName>
</protein>
<accession>A0A225DKC7</accession>
<dbReference type="AlphaFoldDB" id="A0A225DKC7"/>